<dbReference type="InterPro" id="IPR036388">
    <property type="entry name" value="WH-like_DNA-bd_sf"/>
</dbReference>
<evidence type="ECO:0000313" key="12">
    <source>
        <dbReference type="Ensembl" id="ENSOMYP00000016357.2"/>
    </source>
</evidence>
<comment type="subcellular location">
    <subcellularLocation>
        <location evidence="1">Nucleus</location>
    </subcellularLocation>
</comment>
<evidence type="ECO:0000256" key="3">
    <source>
        <dbReference type="ARBA" id="ARBA00023015"/>
    </source>
</evidence>
<evidence type="ECO:0000313" key="13">
    <source>
        <dbReference type="Proteomes" id="UP000694395"/>
    </source>
</evidence>
<sequence>MATAATAAGGTGSGGPAAGPVGVGTAVGRKKDGGPSSKYWESVETVSQIDSVRQWIGKHYKKYVQADSPSNKSLAGLVVQLLQFQEDAFGRRVNNPALTKLPTKSFLDFKAGGALCHILGSTYKFKSEQGWRRFDLQNPSRMDRNVEMFLNVEKTLVQNNCLTRPTVFLVPDMEQKQANKLKDIIKRHQGSITEDKSKATHHIYPSLTQQEDEEWLRPVMRKDKQVLVHWGMYPDSYDTWVSTSDVEGDVEDPPTSEKPWKVHAKWVLDTDAFNEWMNEEDYEVDENKKTVSFRQRIFPKEEESSRTPDRKERKANAAGKKRRRSPSPPTTPAESRKKGGKKGNPGSHWKRRGHRGEDEEEEEDLTKDMEDPSPVPSMEEVTLPKNVNSKKDSENTPVKGGAVADLGECEEEEQGKAEVNRLIDSSEDNVTEQTHHIIIPSYAAWFDYNCIHEIERRALPEFFNGKNKSKSPEIYLAYRNFMIDTYRLNPQEYLTSTSCRRNLTGDVCAVMRVHAFLEQWGLVNYQVDAESRPLPMGPPPTPHFNVLADTPSGLTPMHHRPPQIPSGQQMLNFPEKGKDKPSDMQNFGLRNDLYSKKNPKSKGTSGGREWTEQETLLLLEALEMYKDDWNKVSEHVGSRTQDECILHFLRLPIEDPYLENSESSLGPLAYQPVPFSQSGNPVMSTVAFLASVVDPRVASAAAKAALEEFSRVREEVPAELVEAHVKKVQEAARSTGKVDPAYGLESSGIAGTAPEEPEKTGNTHTRSRTHAFRYTVHLAAVEERKIKSLVALLVETQMKKLEIKLRHFEELETIMDREKEAVSSGAEVDCGKCSSVGDCMRVEVACSFRPLWDRVLVVYCMQSIPLSTFPAIAPSLLPASSGPVSLPPLFLPTVSFHRFSSLPLYRSSPLS</sequence>
<dbReference type="PROSITE" id="PS50934">
    <property type="entry name" value="SWIRM"/>
    <property type="match status" value="1"/>
</dbReference>
<protein>
    <submittedName>
        <fullName evidence="12">SWI/SNF related BAF chromatin remodeling complex subunit C1</fullName>
    </submittedName>
</protein>
<dbReference type="InterPro" id="IPR032450">
    <property type="entry name" value="SMARCC_N"/>
</dbReference>
<dbReference type="PANTHER" id="PTHR15381:SF1">
    <property type="entry name" value="CHONDROITIN SULFATE PROTEOGLYCAN 5"/>
    <property type="match status" value="1"/>
</dbReference>
<name>A0A8C7P263_ONCMY</name>
<dbReference type="FunFam" id="1.10.10.60:FF:000014">
    <property type="entry name" value="SWI/SNF complex subunit SMARCC2 isoform C"/>
    <property type="match status" value="1"/>
</dbReference>
<dbReference type="Ensembl" id="ENSOMYT00000018048.2">
    <property type="protein sequence ID" value="ENSOMYP00000016357.2"/>
    <property type="gene ID" value="ENSOMYG00000007759.2"/>
</dbReference>
<keyword evidence="2" id="KW-0156">Chromatin regulator</keyword>
<dbReference type="InterPro" id="IPR007526">
    <property type="entry name" value="SWIRM"/>
</dbReference>
<feature type="domain" description="SANT" evidence="10">
    <location>
        <begin position="605"/>
        <end position="656"/>
    </location>
</feature>
<dbReference type="InterPro" id="IPR032451">
    <property type="entry name" value="SMARCC_C"/>
</dbReference>
<feature type="domain" description="Myb-like" evidence="8">
    <location>
        <begin position="610"/>
        <end position="652"/>
    </location>
</feature>
<keyword evidence="5" id="KW-0539">Nucleus</keyword>
<dbReference type="Pfam" id="PF16498">
    <property type="entry name" value="SWIRM-assoc_3"/>
    <property type="match status" value="1"/>
</dbReference>
<dbReference type="Pfam" id="PF16495">
    <property type="entry name" value="SWIRM-assoc_1"/>
    <property type="match status" value="1"/>
</dbReference>
<dbReference type="PROSITE" id="PS52032">
    <property type="entry name" value="MARR_BRCT_CHROMO"/>
    <property type="match status" value="1"/>
</dbReference>
<feature type="region of interest" description="Disordered" evidence="7">
    <location>
        <begin position="1"/>
        <end position="38"/>
    </location>
</feature>
<feature type="region of interest" description="Disordered" evidence="7">
    <location>
        <begin position="577"/>
        <end position="609"/>
    </location>
</feature>
<reference evidence="12" key="1">
    <citation type="submission" date="2020-07" db="EMBL/GenBank/DDBJ databases">
        <title>A long reads based de novo assembly of the rainbow trout Arlee double haploid line genome.</title>
        <authorList>
            <person name="Gao G."/>
            <person name="Palti Y."/>
        </authorList>
    </citation>
    <scope>NUCLEOTIDE SEQUENCE [LARGE SCALE GENOMIC DNA]</scope>
</reference>
<dbReference type="Gene3D" id="1.10.10.60">
    <property type="entry name" value="Homeodomain-like"/>
    <property type="match status" value="1"/>
</dbReference>
<dbReference type="InterPro" id="IPR049898">
    <property type="entry name" value="MARR_BRCT_CHROMO"/>
</dbReference>
<reference evidence="12" key="3">
    <citation type="submission" date="2025-09" db="UniProtKB">
        <authorList>
            <consortium name="Ensembl"/>
        </authorList>
    </citation>
    <scope>IDENTIFICATION</scope>
</reference>
<dbReference type="InterPro" id="IPR009057">
    <property type="entry name" value="Homeodomain-like_sf"/>
</dbReference>
<dbReference type="GO" id="GO:0016514">
    <property type="term" value="C:SWI/SNF complex"/>
    <property type="evidence" value="ECO:0007669"/>
    <property type="project" value="UniProtKB-ARBA"/>
</dbReference>
<dbReference type="SUPFAM" id="SSF46689">
    <property type="entry name" value="Homeodomain-like"/>
    <property type="match status" value="2"/>
</dbReference>
<dbReference type="FunFam" id="1.10.10.10:FF:000020">
    <property type="entry name" value="SWI/SNF complex subunit SMARCC2 isoform c"/>
    <property type="match status" value="1"/>
</dbReference>
<evidence type="ECO:0000256" key="1">
    <source>
        <dbReference type="ARBA" id="ARBA00004123"/>
    </source>
</evidence>
<dbReference type="Pfam" id="PF00249">
    <property type="entry name" value="Myb_DNA-binding"/>
    <property type="match status" value="1"/>
</dbReference>
<dbReference type="Pfam" id="PF04433">
    <property type="entry name" value="SWIRM"/>
    <property type="match status" value="1"/>
</dbReference>
<proteinExistence type="inferred from homology"/>
<evidence type="ECO:0000256" key="7">
    <source>
        <dbReference type="SAM" id="MobiDB-lite"/>
    </source>
</evidence>
<dbReference type="GO" id="GO:0045202">
    <property type="term" value="C:synapse"/>
    <property type="evidence" value="ECO:0007669"/>
    <property type="project" value="TreeGrafter"/>
</dbReference>
<evidence type="ECO:0000259" key="8">
    <source>
        <dbReference type="PROSITE" id="PS50090"/>
    </source>
</evidence>
<dbReference type="Gene3D" id="1.10.10.10">
    <property type="entry name" value="Winged helix-like DNA-binding domain superfamily/Winged helix DNA-binding domain"/>
    <property type="match status" value="1"/>
</dbReference>
<evidence type="ECO:0000256" key="4">
    <source>
        <dbReference type="ARBA" id="ARBA00023163"/>
    </source>
</evidence>
<keyword evidence="13" id="KW-1185">Reference proteome</keyword>
<dbReference type="GeneTree" id="ENSGT00940000156347"/>
<feature type="compositionally biased region" description="Basic and acidic residues" evidence="7">
    <location>
        <begin position="299"/>
        <end position="315"/>
    </location>
</feature>
<dbReference type="Proteomes" id="UP000694395">
    <property type="component" value="Chromosome 3"/>
</dbReference>
<accession>A0A8C7P263</accession>
<organism evidence="12 13">
    <name type="scientific">Oncorhynchus mykiss</name>
    <name type="common">Rainbow trout</name>
    <name type="synonym">Salmo gairdneri</name>
    <dbReference type="NCBI Taxonomy" id="8022"/>
    <lineage>
        <taxon>Eukaryota</taxon>
        <taxon>Metazoa</taxon>
        <taxon>Chordata</taxon>
        <taxon>Craniata</taxon>
        <taxon>Vertebrata</taxon>
        <taxon>Euteleostomi</taxon>
        <taxon>Actinopterygii</taxon>
        <taxon>Neopterygii</taxon>
        <taxon>Teleostei</taxon>
        <taxon>Protacanthopterygii</taxon>
        <taxon>Salmoniformes</taxon>
        <taxon>Salmonidae</taxon>
        <taxon>Salmoninae</taxon>
        <taxon>Oncorhynchus</taxon>
    </lineage>
</organism>
<dbReference type="AlphaFoldDB" id="A0A8C7P263"/>
<dbReference type="SMART" id="SM00717">
    <property type="entry name" value="SANT"/>
    <property type="match status" value="1"/>
</dbReference>
<dbReference type="InterPro" id="IPR032448">
    <property type="entry name" value="SWIRM-assoc"/>
</dbReference>
<dbReference type="Gene3D" id="3.40.50.10190">
    <property type="entry name" value="BRCT domain"/>
    <property type="match status" value="1"/>
</dbReference>
<dbReference type="GO" id="GO:0006325">
    <property type="term" value="P:chromatin organization"/>
    <property type="evidence" value="ECO:0007669"/>
    <property type="project" value="UniProtKB-KW"/>
</dbReference>
<evidence type="ECO:0000256" key="5">
    <source>
        <dbReference type="ARBA" id="ARBA00023242"/>
    </source>
</evidence>
<keyword evidence="4" id="KW-0804">Transcription</keyword>
<dbReference type="InterPro" id="IPR001005">
    <property type="entry name" value="SANT/Myb"/>
</dbReference>
<feature type="region of interest" description="Disordered" evidence="7">
    <location>
        <begin position="299"/>
        <end position="415"/>
    </location>
</feature>
<evidence type="ECO:0000259" key="9">
    <source>
        <dbReference type="PROSITE" id="PS50934"/>
    </source>
</evidence>
<feature type="region of interest" description="Disordered" evidence="7">
    <location>
        <begin position="746"/>
        <end position="765"/>
    </location>
</feature>
<evidence type="ECO:0000256" key="6">
    <source>
        <dbReference type="ARBA" id="ARBA00049655"/>
    </source>
</evidence>
<feature type="domain" description="Chromo" evidence="11">
    <location>
        <begin position="25"/>
        <end position="299"/>
    </location>
</feature>
<dbReference type="Pfam" id="PF16496">
    <property type="entry name" value="SWIRM-assoc_2"/>
    <property type="match status" value="1"/>
</dbReference>
<dbReference type="GO" id="GO:0048858">
    <property type="term" value="P:cell projection morphogenesis"/>
    <property type="evidence" value="ECO:0007669"/>
    <property type="project" value="TreeGrafter"/>
</dbReference>
<reference evidence="12" key="2">
    <citation type="submission" date="2025-08" db="UniProtKB">
        <authorList>
            <consortium name="Ensembl"/>
        </authorList>
    </citation>
    <scope>IDENTIFICATION</scope>
</reference>
<feature type="compositionally biased region" description="Low complexity" evidence="7">
    <location>
        <begin position="18"/>
        <end position="27"/>
    </location>
</feature>
<dbReference type="GO" id="GO:0006355">
    <property type="term" value="P:regulation of DNA-templated transcription"/>
    <property type="evidence" value="ECO:0007669"/>
    <property type="project" value="UniProtKB-ARBA"/>
</dbReference>
<evidence type="ECO:0000259" key="11">
    <source>
        <dbReference type="PROSITE" id="PS52032"/>
    </source>
</evidence>
<evidence type="ECO:0000259" key="10">
    <source>
        <dbReference type="PROSITE" id="PS51293"/>
    </source>
</evidence>
<gene>
    <name evidence="12" type="primary">smarcc1a</name>
</gene>
<dbReference type="PROSITE" id="PS51293">
    <property type="entry name" value="SANT"/>
    <property type="match status" value="1"/>
</dbReference>
<comment type="similarity">
    <text evidence="6">Belongs to the SMARCC family.</text>
</comment>
<feature type="domain" description="SWIRM" evidence="9">
    <location>
        <begin position="437"/>
        <end position="534"/>
    </location>
</feature>
<keyword evidence="3" id="KW-0805">Transcription regulation</keyword>
<dbReference type="InterPro" id="IPR017884">
    <property type="entry name" value="SANT_dom"/>
</dbReference>
<evidence type="ECO:0000256" key="2">
    <source>
        <dbReference type="ARBA" id="ARBA00022853"/>
    </source>
</evidence>
<dbReference type="InterPro" id="IPR036420">
    <property type="entry name" value="BRCT_dom_sf"/>
</dbReference>
<dbReference type="SUPFAM" id="SSF52113">
    <property type="entry name" value="BRCT domain"/>
    <property type="match status" value="1"/>
</dbReference>
<dbReference type="PROSITE" id="PS50090">
    <property type="entry name" value="MYB_LIKE"/>
    <property type="match status" value="1"/>
</dbReference>
<dbReference type="PANTHER" id="PTHR15381">
    <property type="entry name" value="CHONDROITIN SULFATE PROTEOGLYCAN 5 -RELATED"/>
    <property type="match status" value="1"/>
</dbReference>